<dbReference type="Proteomes" id="UP000521943">
    <property type="component" value="Unassembled WGS sequence"/>
</dbReference>
<name>A0A8H6H8G3_9AGAR</name>
<protein>
    <submittedName>
        <fullName evidence="2">Uncharacterized protein</fullName>
    </submittedName>
</protein>
<accession>A0A8H6H8G3</accession>
<feature type="compositionally biased region" description="Acidic residues" evidence="1">
    <location>
        <begin position="366"/>
        <end position="375"/>
    </location>
</feature>
<comment type="caution">
    <text evidence="2">The sequence shown here is derived from an EMBL/GenBank/DDBJ whole genome shotgun (WGS) entry which is preliminary data.</text>
</comment>
<sequence length="375" mass="41438">MRHHREPGTHPHGVLSLGPGSNLGTGEKSTKEKDIPWDTPTLGTILGCAIKRQTKKEERQPGKERAYAILMSEAAFLIWKIRCEWRIEFEQDEERAHTETKIENRYGTKATDPKLVEATWSGLLEEHQKQIKMGSVEPHTTVQDHSIKWLLGHPIALTIGGARTNIADAQIPTPSPPQPSLALIPLIEPPPTVRAAYLAPSAFDIHDPQQPVSVSEKGGAVLELEENVDGSSIGNNFNDMNPPDEQAVKEDTREVNINEAVTSSRHCQSRELGPQGYHSTSNVRVTVFGCIEGVIGIHQARTPSVQGTWDSPTCHCHNLGPPTTMSPLAWDVIFPPSQWESWIDHLTCAVQHNGEHHHKGKQVLSEESEVPDNTP</sequence>
<feature type="region of interest" description="Disordered" evidence="1">
    <location>
        <begin position="1"/>
        <end position="39"/>
    </location>
</feature>
<evidence type="ECO:0000313" key="3">
    <source>
        <dbReference type="Proteomes" id="UP000521943"/>
    </source>
</evidence>
<dbReference type="AlphaFoldDB" id="A0A8H6H8G3"/>
<dbReference type="EMBL" id="JACGCI010000187">
    <property type="protein sequence ID" value="KAF6742333.1"/>
    <property type="molecule type" value="Genomic_DNA"/>
</dbReference>
<gene>
    <name evidence="2" type="ORF">DFP72DRAFT_860599</name>
</gene>
<evidence type="ECO:0000313" key="2">
    <source>
        <dbReference type="EMBL" id="KAF6742333.1"/>
    </source>
</evidence>
<evidence type="ECO:0000256" key="1">
    <source>
        <dbReference type="SAM" id="MobiDB-lite"/>
    </source>
</evidence>
<proteinExistence type="predicted"/>
<feature type="region of interest" description="Disordered" evidence="1">
    <location>
        <begin position="354"/>
        <end position="375"/>
    </location>
</feature>
<organism evidence="2 3">
    <name type="scientific">Ephemerocybe angulata</name>
    <dbReference type="NCBI Taxonomy" id="980116"/>
    <lineage>
        <taxon>Eukaryota</taxon>
        <taxon>Fungi</taxon>
        <taxon>Dikarya</taxon>
        <taxon>Basidiomycota</taxon>
        <taxon>Agaricomycotina</taxon>
        <taxon>Agaricomycetes</taxon>
        <taxon>Agaricomycetidae</taxon>
        <taxon>Agaricales</taxon>
        <taxon>Agaricineae</taxon>
        <taxon>Psathyrellaceae</taxon>
        <taxon>Ephemerocybe</taxon>
    </lineage>
</organism>
<reference evidence="2 3" key="1">
    <citation type="submission" date="2020-07" db="EMBL/GenBank/DDBJ databases">
        <title>Comparative genomics of pyrophilous fungi reveals a link between fire events and developmental genes.</title>
        <authorList>
            <consortium name="DOE Joint Genome Institute"/>
            <person name="Steindorff A.S."/>
            <person name="Carver A."/>
            <person name="Calhoun S."/>
            <person name="Stillman K."/>
            <person name="Liu H."/>
            <person name="Lipzen A."/>
            <person name="Pangilinan J."/>
            <person name="Labutti K."/>
            <person name="Bruns T.D."/>
            <person name="Grigoriev I.V."/>
        </authorList>
    </citation>
    <scope>NUCLEOTIDE SEQUENCE [LARGE SCALE GENOMIC DNA]</scope>
    <source>
        <strain evidence="2 3">CBS 144469</strain>
    </source>
</reference>
<keyword evidence="3" id="KW-1185">Reference proteome</keyword>